<dbReference type="InterPro" id="IPR029753">
    <property type="entry name" value="D-isomer_DH_CS"/>
</dbReference>
<evidence type="ECO:0000259" key="5">
    <source>
        <dbReference type="Pfam" id="PF00389"/>
    </source>
</evidence>
<dbReference type="EMBL" id="JAEEGC010000138">
    <property type="protein sequence ID" value="MBV7275894.1"/>
    <property type="molecule type" value="Genomic_DNA"/>
</dbReference>
<dbReference type="GO" id="GO:0016616">
    <property type="term" value="F:oxidoreductase activity, acting on the CH-OH group of donors, NAD or NADP as acceptor"/>
    <property type="evidence" value="ECO:0007669"/>
    <property type="project" value="InterPro"/>
</dbReference>
<evidence type="ECO:0000259" key="6">
    <source>
        <dbReference type="Pfam" id="PF02826"/>
    </source>
</evidence>
<evidence type="ECO:0000256" key="2">
    <source>
        <dbReference type="ARBA" id="ARBA00023002"/>
    </source>
</evidence>
<protein>
    <submittedName>
        <fullName evidence="7">Hydroxyacid dehydrogenase</fullName>
    </submittedName>
</protein>
<feature type="domain" description="D-isomer specific 2-hydroxyacid dehydrogenase NAD-binding" evidence="6">
    <location>
        <begin position="107"/>
        <end position="283"/>
    </location>
</feature>
<sequence>MGYKILLPQEITQPARDYLENLGYELVDGSGKEVEDVIKDIPDCDAIIVRLTKMTADVFNAAPKLKAVARHGVGFDTVDLETARKNGVQVVYAPKSNCMSVAECAIFYMLYCARNFTKVKDNIKKDYYYAKLKVNKIELDGKTLGLIGCGNIGSLVAKKAMQGFNMKVMVYDPYKTQEQLPEGVVKVKDRDRIFKDCDIVSMHCPANTETVDSVGEREFEMMKETAFFINTARGKLVVEGDLYKALTTGKIAAAGLDVLREEPCSPDHPLLSLENCVVGPHIGAATNEATNRASLHSAQGIHEVLSGQQPTWPVVEFDYTKKVD</sequence>
<dbReference type="RefSeq" id="WP_218322943.1">
    <property type="nucleotide sequence ID" value="NZ_JAEEGC010000138.1"/>
</dbReference>
<dbReference type="CDD" id="cd12173">
    <property type="entry name" value="PGDH_4"/>
    <property type="match status" value="1"/>
</dbReference>
<dbReference type="Pfam" id="PF02826">
    <property type="entry name" value="2-Hacid_dh_C"/>
    <property type="match status" value="1"/>
</dbReference>
<evidence type="ECO:0000256" key="1">
    <source>
        <dbReference type="ARBA" id="ARBA00005854"/>
    </source>
</evidence>
<dbReference type="InterPro" id="IPR006139">
    <property type="entry name" value="D-isomer_2_OHA_DH_cat_dom"/>
</dbReference>
<reference evidence="7" key="1">
    <citation type="submission" date="2020-12" db="EMBL/GenBank/DDBJ databases">
        <title>Clostridium thailandense sp. nov., a novel acetogenic bacterium isolated from peat land soil in Thailand.</title>
        <authorList>
            <person name="Chaikitkaew S."/>
            <person name="Birkeland N.K."/>
        </authorList>
    </citation>
    <scope>NUCLEOTIDE SEQUENCE</scope>
    <source>
        <strain evidence="7">PL3</strain>
    </source>
</reference>
<dbReference type="PROSITE" id="PS00671">
    <property type="entry name" value="D_2_HYDROXYACID_DH_3"/>
    <property type="match status" value="1"/>
</dbReference>
<dbReference type="InterPro" id="IPR050857">
    <property type="entry name" value="D-2-hydroxyacid_DH"/>
</dbReference>
<accession>A0A949U3T7</accession>
<dbReference type="Pfam" id="PF00389">
    <property type="entry name" value="2-Hacid_dh"/>
    <property type="match status" value="1"/>
</dbReference>
<evidence type="ECO:0000256" key="3">
    <source>
        <dbReference type="ARBA" id="ARBA00023027"/>
    </source>
</evidence>
<dbReference type="PANTHER" id="PTHR42789">
    <property type="entry name" value="D-ISOMER SPECIFIC 2-HYDROXYACID DEHYDROGENASE FAMILY PROTEIN (AFU_ORTHOLOGUE AFUA_6G10090)"/>
    <property type="match status" value="1"/>
</dbReference>
<dbReference type="Proteomes" id="UP000694308">
    <property type="component" value="Unassembled WGS sequence"/>
</dbReference>
<dbReference type="AlphaFoldDB" id="A0A949U3T7"/>
<keyword evidence="3" id="KW-0520">NAD</keyword>
<proteinExistence type="inferred from homology"/>
<dbReference type="PANTHER" id="PTHR42789:SF1">
    <property type="entry name" value="D-ISOMER SPECIFIC 2-HYDROXYACID DEHYDROGENASE FAMILY PROTEIN (AFU_ORTHOLOGUE AFUA_6G10090)"/>
    <property type="match status" value="1"/>
</dbReference>
<dbReference type="InterPro" id="IPR006140">
    <property type="entry name" value="D-isomer_DH_NAD-bd"/>
</dbReference>
<feature type="domain" description="D-isomer specific 2-hydroxyacid dehydrogenase catalytic" evidence="5">
    <location>
        <begin position="9"/>
        <end position="314"/>
    </location>
</feature>
<evidence type="ECO:0000313" key="8">
    <source>
        <dbReference type="Proteomes" id="UP000694308"/>
    </source>
</evidence>
<dbReference type="GO" id="GO:0051287">
    <property type="term" value="F:NAD binding"/>
    <property type="evidence" value="ECO:0007669"/>
    <property type="project" value="InterPro"/>
</dbReference>
<keyword evidence="8" id="KW-1185">Reference proteome</keyword>
<dbReference type="FunFam" id="3.40.50.720:FF:000203">
    <property type="entry name" value="D-3-phosphoglycerate dehydrogenase (SerA)"/>
    <property type="match status" value="1"/>
</dbReference>
<keyword evidence="2 4" id="KW-0560">Oxidoreductase</keyword>
<organism evidence="7 8">
    <name type="scientific">Clostridium thailandense</name>
    <dbReference type="NCBI Taxonomy" id="2794346"/>
    <lineage>
        <taxon>Bacteria</taxon>
        <taxon>Bacillati</taxon>
        <taxon>Bacillota</taxon>
        <taxon>Clostridia</taxon>
        <taxon>Eubacteriales</taxon>
        <taxon>Clostridiaceae</taxon>
        <taxon>Clostridium</taxon>
    </lineage>
</organism>
<comment type="caution">
    <text evidence="7">The sequence shown here is derived from an EMBL/GenBank/DDBJ whole genome shotgun (WGS) entry which is preliminary data.</text>
</comment>
<evidence type="ECO:0000313" key="7">
    <source>
        <dbReference type="EMBL" id="MBV7275894.1"/>
    </source>
</evidence>
<comment type="similarity">
    <text evidence="1 4">Belongs to the D-isomer specific 2-hydroxyacid dehydrogenase family.</text>
</comment>
<name>A0A949U3T7_9CLOT</name>
<gene>
    <name evidence="7" type="ORF">I6U48_23650</name>
</gene>
<evidence type="ECO:0000256" key="4">
    <source>
        <dbReference type="RuleBase" id="RU003719"/>
    </source>
</evidence>